<dbReference type="Pfam" id="PF05171">
    <property type="entry name" value="HemS"/>
    <property type="match status" value="2"/>
</dbReference>
<proteinExistence type="predicted"/>
<feature type="domain" description="Haemin-degrading HemS/ChuX" evidence="1">
    <location>
        <begin position="204"/>
        <end position="336"/>
    </location>
</feature>
<comment type="caution">
    <text evidence="2">The sequence shown here is derived from an EMBL/GenBank/DDBJ whole genome shotgun (WGS) entry which is preliminary data.</text>
</comment>
<dbReference type="CDD" id="cd16831">
    <property type="entry name" value="HemS-like_C"/>
    <property type="match status" value="1"/>
</dbReference>
<reference evidence="2 3" key="1">
    <citation type="submission" date="2017-10" db="EMBL/GenBank/DDBJ databases">
        <title>Draft genome of two endophytic bacteria isolated from 'guarana' Paullinia cupana (Mart.) Ducke.</title>
        <authorList>
            <person name="Siqueira K.A."/>
            <person name="Liotti R.G."/>
            <person name="Mendes T.A."/>
            <person name="Soares M.A."/>
        </authorList>
    </citation>
    <scope>NUCLEOTIDE SEQUENCE [LARGE SCALE GENOMIC DNA]</scope>
    <source>
        <strain evidence="2 3">342</strain>
    </source>
</reference>
<dbReference type="OrthoDB" id="316630at2"/>
<dbReference type="CDD" id="cd16830">
    <property type="entry name" value="HemS-like_N"/>
    <property type="match status" value="1"/>
</dbReference>
<sequence length="343" mass="38711">MTAQYQRYTELKEEHPKKYARDLAALMGISEAELTAARVGHQAAPLRPAMRELLHALEKVGETKCITRNEYAVHEQLGTFNNIHINEHAGIVLNPRALDLRVFVNQWASVFHLQEMTGHGERQSIQFFDRQGDAVLKVYATDKTDMDAWQAVLEEFKAEPVAEFSVAAAEPASFADSVDAAVLESEWRAMTDVHQFFRLLKRHNVSRQQAFRAVADDLATRVSNTSLATLLETVKRDGNEIMIFVSNRACTQIFTGVIEKLMPMHNWLNIFNPAFTLHLQELEIAETWITRKPTADGIVTSLELFAADGTQIAQLYGQRSEGQPEQSQWREQLATLSSEEVSA</sequence>
<dbReference type="InterPro" id="IPR053733">
    <property type="entry name" value="Heme_Transport_Util_sf"/>
</dbReference>
<dbReference type="AlphaFoldDB" id="A0A2S9I6A2"/>
<accession>A0A2S9I6A2</accession>
<dbReference type="RefSeq" id="WP_105594984.1">
    <property type="nucleotide sequence ID" value="NZ_PDET01000021.1"/>
</dbReference>
<evidence type="ECO:0000259" key="1">
    <source>
        <dbReference type="Pfam" id="PF05171"/>
    </source>
</evidence>
<dbReference type="GO" id="GO:0006826">
    <property type="term" value="P:iron ion transport"/>
    <property type="evidence" value="ECO:0007669"/>
    <property type="project" value="InterPro"/>
</dbReference>
<evidence type="ECO:0000313" key="3">
    <source>
        <dbReference type="Proteomes" id="UP000239181"/>
    </source>
</evidence>
<dbReference type="SUPFAM" id="SSF144064">
    <property type="entry name" value="Heme iron utilization protein-like"/>
    <property type="match status" value="1"/>
</dbReference>
<protein>
    <submittedName>
        <fullName evidence="2">Hemin-degrading factor</fullName>
    </submittedName>
</protein>
<evidence type="ECO:0000313" key="2">
    <source>
        <dbReference type="EMBL" id="PRD13244.1"/>
    </source>
</evidence>
<dbReference type="Gene3D" id="3.40.1570.10">
    <property type="entry name" value="HemS/ChuS/ChuX like domains"/>
    <property type="match status" value="2"/>
</dbReference>
<keyword evidence="3" id="KW-1185">Reference proteome</keyword>
<gene>
    <name evidence="2" type="ORF">CQW29_22525</name>
</gene>
<dbReference type="InterPro" id="IPR007845">
    <property type="entry name" value="HemS/ChuX_dom"/>
</dbReference>
<organism evidence="2 3">
    <name type="scientific">Pantoea coffeiphila</name>
    <dbReference type="NCBI Taxonomy" id="1465635"/>
    <lineage>
        <taxon>Bacteria</taxon>
        <taxon>Pseudomonadati</taxon>
        <taxon>Pseudomonadota</taxon>
        <taxon>Gammaproteobacteria</taxon>
        <taxon>Enterobacterales</taxon>
        <taxon>Erwiniaceae</taxon>
        <taxon>Pantoea</taxon>
    </lineage>
</organism>
<dbReference type="Proteomes" id="UP000239181">
    <property type="component" value="Unassembled WGS sequence"/>
</dbReference>
<dbReference type="EMBL" id="PDET01000021">
    <property type="protein sequence ID" value="PRD13244.1"/>
    <property type="molecule type" value="Genomic_DNA"/>
</dbReference>
<name>A0A2S9I6A2_9GAMM</name>
<feature type="domain" description="Haemin-degrading HemS/ChuX" evidence="1">
    <location>
        <begin position="28"/>
        <end position="156"/>
    </location>
</feature>